<evidence type="ECO:0000313" key="12">
    <source>
        <dbReference type="EMBL" id="CAK1549466.1"/>
    </source>
</evidence>
<dbReference type="GO" id="GO:0000978">
    <property type="term" value="F:RNA polymerase II cis-regulatory region sequence-specific DNA binding"/>
    <property type="evidence" value="ECO:0007669"/>
    <property type="project" value="TreeGrafter"/>
</dbReference>
<organism evidence="12 13">
    <name type="scientific">Leptosia nina</name>
    <dbReference type="NCBI Taxonomy" id="320188"/>
    <lineage>
        <taxon>Eukaryota</taxon>
        <taxon>Metazoa</taxon>
        <taxon>Ecdysozoa</taxon>
        <taxon>Arthropoda</taxon>
        <taxon>Hexapoda</taxon>
        <taxon>Insecta</taxon>
        <taxon>Pterygota</taxon>
        <taxon>Neoptera</taxon>
        <taxon>Endopterygota</taxon>
        <taxon>Lepidoptera</taxon>
        <taxon>Glossata</taxon>
        <taxon>Ditrysia</taxon>
        <taxon>Papilionoidea</taxon>
        <taxon>Pieridae</taxon>
        <taxon>Pierinae</taxon>
        <taxon>Leptosia</taxon>
    </lineage>
</organism>
<dbReference type="InterPro" id="IPR050589">
    <property type="entry name" value="Ikaros_C2H2-ZF"/>
</dbReference>
<keyword evidence="2 9" id="KW-0479">Metal-binding</keyword>
<feature type="domain" description="C2H2-type" evidence="10">
    <location>
        <begin position="355"/>
        <end position="382"/>
    </location>
</feature>
<dbReference type="FunFam" id="3.30.160.60:FF:000446">
    <property type="entry name" value="Zinc finger protein"/>
    <property type="match status" value="1"/>
</dbReference>
<evidence type="ECO:0000256" key="7">
    <source>
        <dbReference type="ARBA" id="ARBA00023242"/>
    </source>
</evidence>
<dbReference type="PROSITE" id="PS50157">
    <property type="entry name" value="ZINC_FINGER_C2H2_2"/>
    <property type="match status" value="8"/>
</dbReference>
<feature type="domain" description="C2H2-type" evidence="10">
    <location>
        <begin position="411"/>
        <end position="439"/>
    </location>
</feature>
<feature type="binding site" evidence="9">
    <location>
        <position position="12"/>
    </location>
    <ligand>
        <name>Zn(2+)</name>
        <dbReference type="ChEBI" id="CHEBI:29105"/>
    </ligand>
</feature>
<feature type="binding site" evidence="9">
    <location>
        <position position="52"/>
    </location>
    <ligand>
        <name>Zn(2+)</name>
        <dbReference type="ChEBI" id="CHEBI:29105"/>
    </ligand>
</feature>
<dbReference type="GO" id="GO:0006357">
    <property type="term" value="P:regulation of transcription by RNA polymerase II"/>
    <property type="evidence" value="ECO:0007669"/>
    <property type="project" value="TreeGrafter"/>
</dbReference>
<keyword evidence="4 8" id="KW-0863">Zinc-finger</keyword>
<feature type="domain" description="C2H2-type" evidence="10">
    <location>
        <begin position="440"/>
        <end position="467"/>
    </location>
</feature>
<feature type="domain" description="ZAD" evidence="11">
    <location>
        <begin position="7"/>
        <end position="76"/>
    </location>
</feature>
<feature type="domain" description="C2H2-type" evidence="10">
    <location>
        <begin position="272"/>
        <end position="297"/>
    </location>
</feature>
<reference evidence="12 13" key="1">
    <citation type="submission" date="2023-11" db="EMBL/GenBank/DDBJ databases">
        <authorList>
            <person name="Okamura Y."/>
        </authorList>
    </citation>
    <scope>NUCLEOTIDE SEQUENCE [LARGE SCALE GENOMIC DNA]</scope>
</reference>
<accession>A0AAV1JKL7</accession>
<evidence type="ECO:0000256" key="5">
    <source>
        <dbReference type="ARBA" id="ARBA00022833"/>
    </source>
</evidence>
<evidence type="ECO:0000259" key="11">
    <source>
        <dbReference type="PROSITE" id="PS51915"/>
    </source>
</evidence>
<proteinExistence type="predicted"/>
<evidence type="ECO:0000256" key="1">
    <source>
        <dbReference type="ARBA" id="ARBA00004123"/>
    </source>
</evidence>
<evidence type="ECO:0000256" key="4">
    <source>
        <dbReference type="ARBA" id="ARBA00022771"/>
    </source>
</evidence>
<dbReference type="EMBL" id="CAVLEF010000011">
    <property type="protein sequence ID" value="CAK1549466.1"/>
    <property type="molecule type" value="Genomic_DNA"/>
</dbReference>
<dbReference type="SUPFAM" id="SSF57667">
    <property type="entry name" value="beta-beta-alpha zinc fingers"/>
    <property type="match status" value="4"/>
</dbReference>
<keyword evidence="5 9" id="KW-0862">Zinc</keyword>
<keyword evidence="7" id="KW-0539">Nucleus</keyword>
<evidence type="ECO:0000256" key="2">
    <source>
        <dbReference type="ARBA" id="ARBA00022723"/>
    </source>
</evidence>
<dbReference type="Pfam" id="PF00096">
    <property type="entry name" value="zf-C2H2"/>
    <property type="match status" value="6"/>
</dbReference>
<dbReference type="Gene3D" id="3.30.160.60">
    <property type="entry name" value="Classic Zinc Finger"/>
    <property type="match status" value="5"/>
</dbReference>
<evidence type="ECO:0000313" key="13">
    <source>
        <dbReference type="Proteomes" id="UP001497472"/>
    </source>
</evidence>
<dbReference type="PANTHER" id="PTHR24404:SF106">
    <property type="entry name" value="C2H2-TYPE DOMAIN-CONTAINING PROTEIN"/>
    <property type="match status" value="1"/>
</dbReference>
<dbReference type="PROSITE" id="PS00028">
    <property type="entry name" value="ZINC_FINGER_C2H2_1"/>
    <property type="match status" value="7"/>
</dbReference>
<dbReference type="GO" id="GO:0003700">
    <property type="term" value="F:DNA-binding transcription factor activity"/>
    <property type="evidence" value="ECO:0007669"/>
    <property type="project" value="TreeGrafter"/>
</dbReference>
<feature type="domain" description="C2H2-type" evidence="10">
    <location>
        <begin position="326"/>
        <end position="354"/>
    </location>
</feature>
<dbReference type="InterPro" id="IPR013087">
    <property type="entry name" value="Znf_C2H2_type"/>
</dbReference>
<evidence type="ECO:0000256" key="8">
    <source>
        <dbReference type="PROSITE-ProRule" id="PRU00042"/>
    </source>
</evidence>
<keyword evidence="3" id="KW-0677">Repeat</keyword>
<dbReference type="PROSITE" id="PS51915">
    <property type="entry name" value="ZAD"/>
    <property type="match status" value="1"/>
</dbReference>
<name>A0AAV1JKL7_9NEOP</name>
<dbReference type="GO" id="GO:0005634">
    <property type="term" value="C:nucleus"/>
    <property type="evidence" value="ECO:0007669"/>
    <property type="project" value="UniProtKB-SubCell"/>
</dbReference>
<sequence length="491" mass="56627">MVNKNLNLCRVCLYACVTTKSFDKDKDLLLMYEFCCGIIIGDSCPRQVCENCFKELDFYAKFKRKCAESERFWISYNALGDKATNSKNNENLEVHPITKTKYFEEESRNSSIDSLDSVDLLSIEKQIEVLQDSKKKIIKISQLNIDKTKVNSTANILKPHCSVSAKEVPYKKNVVRNNGCGLCKETGFNEKELNTHLSNHLARNTLKCELCDFVGRDFADMLYHRADHVTCVMVSKRGSRLSCFLCKKLRLGSLRLQFHFRQEHLNKEGGWCISCGKTFKTFKGFHAHMKVHNDKELLICNYCNGKFVFKSNLEEHIKSHLGLKTHMCENCGKGFIKQRALRLHLRTAHSTNDRIKCKHCDKMYKNEDTLRHHMREVTRAKPYICTICSKAFSVPSALKSHAFYHTGQRPFQCDTCGAKFKNKSALTAHRLSQHVGVSKHKCVYCEKCFFTSTTLRRHLTVHTGIKKFSCPQCDKGYNDKYRFEAHLAKHS</sequence>
<feature type="domain" description="C2H2-type" evidence="10">
    <location>
        <begin position="468"/>
        <end position="491"/>
    </location>
</feature>
<comment type="subcellular location">
    <subcellularLocation>
        <location evidence="1">Nucleus</location>
    </subcellularLocation>
</comment>
<protein>
    <submittedName>
        <fullName evidence="12">Uncharacterized protein</fullName>
    </submittedName>
</protein>
<evidence type="ECO:0000256" key="9">
    <source>
        <dbReference type="PROSITE-ProRule" id="PRU01263"/>
    </source>
</evidence>
<evidence type="ECO:0000256" key="3">
    <source>
        <dbReference type="ARBA" id="ARBA00022737"/>
    </source>
</evidence>
<keyword evidence="6" id="KW-0238">DNA-binding</keyword>
<evidence type="ECO:0000256" key="6">
    <source>
        <dbReference type="ARBA" id="ARBA00023125"/>
    </source>
</evidence>
<dbReference type="GO" id="GO:0008270">
    <property type="term" value="F:zinc ion binding"/>
    <property type="evidence" value="ECO:0007669"/>
    <property type="project" value="UniProtKB-UniRule"/>
</dbReference>
<feature type="domain" description="C2H2-type" evidence="10">
    <location>
        <begin position="298"/>
        <end position="325"/>
    </location>
</feature>
<dbReference type="InterPro" id="IPR036236">
    <property type="entry name" value="Znf_C2H2_sf"/>
</dbReference>
<evidence type="ECO:0000259" key="10">
    <source>
        <dbReference type="PROSITE" id="PS50157"/>
    </source>
</evidence>
<dbReference type="SMART" id="SM00355">
    <property type="entry name" value="ZnF_C2H2"/>
    <property type="match status" value="11"/>
</dbReference>
<dbReference type="AlphaFoldDB" id="A0AAV1JKL7"/>
<feature type="binding site" evidence="9">
    <location>
        <position position="49"/>
    </location>
    <ligand>
        <name>Zn(2+)</name>
        <dbReference type="ChEBI" id="CHEBI:29105"/>
    </ligand>
</feature>
<keyword evidence="13" id="KW-1185">Reference proteome</keyword>
<dbReference type="FunFam" id="3.30.160.60:FF:000100">
    <property type="entry name" value="Zinc finger 45-like"/>
    <property type="match status" value="1"/>
</dbReference>
<dbReference type="PANTHER" id="PTHR24404">
    <property type="entry name" value="ZINC FINGER PROTEIN"/>
    <property type="match status" value="1"/>
</dbReference>
<feature type="binding site" evidence="9">
    <location>
        <position position="9"/>
    </location>
    <ligand>
        <name>Zn(2+)</name>
        <dbReference type="ChEBI" id="CHEBI:29105"/>
    </ligand>
</feature>
<dbReference type="SMART" id="SM00868">
    <property type="entry name" value="zf-AD"/>
    <property type="match status" value="1"/>
</dbReference>
<comment type="caution">
    <text evidence="12">The sequence shown here is derived from an EMBL/GenBank/DDBJ whole genome shotgun (WGS) entry which is preliminary data.</text>
</comment>
<dbReference type="InterPro" id="IPR012934">
    <property type="entry name" value="Znf_AD"/>
</dbReference>
<gene>
    <name evidence="12" type="ORF">LNINA_LOCUS8759</name>
</gene>
<feature type="domain" description="C2H2-type" evidence="10">
    <location>
        <begin position="383"/>
        <end position="410"/>
    </location>
</feature>
<dbReference type="Proteomes" id="UP001497472">
    <property type="component" value="Unassembled WGS sequence"/>
</dbReference>